<dbReference type="AlphaFoldDB" id="A0A5B0QBI4"/>
<dbReference type="Proteomes" id="UP000324748">
    <property type="component" value="Unassembled WGS sequence"/>
</dbReference>
<protein>
    <submittedName>
        <fullName evidence="1">Uncharacterized protein</fullName>
    </submittedName>
</protein>
<comment type="caution">
    <text evidence="1">The sequence shown here is derived from an EMBL/GenBank/DDBJ whole genome shotgun (WGS) entry which is preliminary data.</text>
</comment>
<dbReference type="OrthoDB" id="10312460at2759"/>
<gene>
    <name evidence="1" type="ORF">PGT21_022599</name>
</gene>
<evidence type="ECO:0000313" key="1">
    <source>
        <dbReference type="EMBL" id="KAA1110475.1"/>
    </source>
</evidence>
<reference evidence="1 2" key="1">
    <citation type="submission" date="2019-05" db="EMBL/GenBank/DDBJ databases">
        <title>Emergence of the Ug99 lineage of the wheat stem rust pathogen through somatic hybridization.</title>
        <authorList>
            <person name="Li F."/>
            <person name="Upadhyaya N.M."/>
            <person name="Sperschneider J."/>
            <person name="Matny O."/>
            <person name="Nguyen-Phuc H."/>
            <person name="Mago R."/>
            <person name="Raley C."/>
            <person name="Miller M.E."/>
            <person name="Silverstein K.A.T."/>
            <person name="Henningsen E."/>
            <person name="Hirsch C.D."/>
            <person name="Visser B."/>
            <person name="Pretorius Z.A."/>
            <person name="Steffenson B.J."/>
            <person name="Schwessinger B."/>
            <person name="Dodds P.N."/>
            <person name="Figueroa M."/>
        </authorList>
    </citation>
    <scope>NUCLEOTIDE SEQUENCE [LARGE SCALE GENOMIC DNA]</scope>
    <source>
        <strain evidence="1">21-0</strain>
    </source>
</reference>
<proteinExistence type="predicted"/>
<keyword evidence="2" id="KW-1185">Reference proteome</keyword>
<accession>A0A5B0QBI4</accession>
<organism evidence="1 2">
    <name type="scientific">Puccinia graminis f. sp. tritici</name>
    <dbReference type="NCBI Taxonomy" id="56615"/>
    <lineage>
        <taxon>Eukaryota</taxon>
        <taxon>Fungi</taxon>
        <taxon>Dikarya</taxon>
        <taxon>Basidiomycota</taxon>
        <taxon>Pucciniomycotina</taxon>
        <taxon>Pucciniomycetes</taxon>
        <taxon>Pucciniales</taxon>
        <taxon>Pucciniaceae</taxon>
        <taxon>Puccinia</taxon>
    </lineage>
</organism>
<evidence type="ECO:0000313" key="2">
    <source>
        <dbReference type="Proteomes" id="UP000324748"/>
    </source>
</evidence>
<sequence>MVKSASTMSILSYFCFAYCTVINSSPTLSSARYSEGNEIVDQERAGPTIHLPTDFTEEIHEKHTSFSRVSIKMSTSKLPTVDEEDEKSISPVDDSSMVTEKDNEIVSGRPNNPHQKDGNSIIQYIANGGLKELPNIISQRFQEMFDGVPGSRNIQKFASTWGLYLLTFYIFMRDQPFFLWSKQRQKLWSFFLKSRYRRTRIGSLKLTH</sequence>
<dbReference type="EMBL" id="VSWC01000027">
    <property type="protein sequence ID" value="KAA1110475.1"/>
    <property type="molecule type" value="Genomic_DNA"/>
</dbReference>
<name>A0A5B0QBI4_PUCGR</name>